<evidence type="ECO:0000313" key="2">
    <source>
        <dbReference type="EMBL" id="MFC7360406.1"/>
    </source>
</evidence>
<comment type="caution">
    <text evidence="2">The sequence shown here is derived from an EMBL/GenBank/DDBJ whole genome shotgun (WGS) entry which is preliminary data.</text>
</comment>
<name>A0ABW2MZE4_9ACTN</name>
<evidence type="ECO:0000313" key="3">
    <source>
        <dbReference type="Proteomes" id="UP001596524"/>
    </source>
</evidence>
<proteinExistence type="predicted"/>
<dbReference type="InterPro" id="IPR011044">
    <property type="entry name" value="Quino_amine_DH_bsu"/>
</dbReference>
<keyword evidence="3" id="KW-1185">Reference proteome</keyword>
<feature type="region of interest" description="Disordered" evidence="1">
    <location>
        <begin position="34"/>
        <end position="56"/>
    </location>
</feature>
<evidence type="ECO:0000256" key="1">
    <source>
        <dbReference type="SAM" id="MobiDB-lite"/>
    </source>
</evidence>
<accession>A0ABW2MZE4</accession>
<dbReference type="Proteomes" id="UP001596524">
    <property type="component" value="Unassembled WGS sequence"/>
</dbReference>
<sequence length="353" mass="36498">MAEGRRESRRRRTRYAVSAGVGAAVLVAGVTATGLRSPGPTTGNEPGVPATSGPARTADKQALAEWAAALPRGAAPEVAYLAGTTIHLPGGAVTELDVADAAIIGQTVAGLIVFVEENNAQGVLASTRFVLVEDDGATTDMQTSTAVEGAAHEAVVSPDGRYFTNGDQVIDKSTGAPVGEMPEAAEVLLSWTSQGIIYSARGQQDYYLWRVGEQPIALHGLPGVFDAGTDIGVRRSGSCAEAVRIASTGEITPVGADCVPDLFSVSPDGTTGITTDLRVVDLATTEAAPLSDTPLDSVPRFTEVHWLDDDDFLLSVPAGDGSSRLVRCLTAALRCESATDSLQVGVNESVRLP</sequence>
<organism evidence="2 3">
    <name type="scientific">Nocardioides astragali</name>
    <dbReference type="NCBI Taxonomy" id="1776736"/>
    <lineage>
        <taxon>Bacteria</taxon>
        <taxon>Bacillati</taxon>
        <taxon>Actinomycetota</taxon>
        <taxon>Actinomycetes</taxon>
        <taxon>Propionibacteriales</taxon>
        <taxon>Nocardioidaceae</taxon>
        <taxon>Nocardioides</taxon>
    </lineage>
</organism>
<dbReference type="EMBL" id="JBHTCH010000012">
    <property type="protein sequence ID" value="MFC7360406.1"/>
    <property type="molecule type" value="Genomic_DNA"/>
</dbReference>
<protein>
    <submittedName>
        <fullName evidence="2">Uncharacterized protein</fullName>
    </submittedName>
</protein>
<reference evidence="3" key="1">
    <citation type="journal article" date="2019" name="Int. J. Syst. Evol. Microbiol.">
        <title>The Global Catalogue of Microorganisms (GCM) 10K type strain sequencing project: providing services to taxonomists for standard genome sequencing and annotation.</title>
        <authorList>
            <consortium name="The Broad Institute Genomics Platform"/>
            <consortium name="The Broad Institute Genome Sequencing Center for Infectious Disease"/>
            <person name="Wu L."/>
            <person name="Ma J."/>
        </authorList>
    </citation>
    <scope>NUCLEOTIDE SEQUENCE [LARGE SCALE GENOMIC DNA]</scope>
    <source>
        <strain evidence="3">FCH27</strain>
    </source>
</reference>
<gene>
    <name evidence="2" type="ORF">ACFQO6_09015</name>
</gene>
<dbReference type="SUPFAM" id="SSF50969">
    <property type="entry name" value="YVTN repeat-like/Quinoprotein amine dehydrogenase"/>
    <property type="match status" value="1"/>
</dbReference>
<dbReference type="RefSeq" id="WP_255891674.1">
    <property type="nucleotide sequence ID" value="NZ_JAFMZM010000005.1"/>
</dbReference>